<evidence type="ECO:0000256" key="5">
    <source>
        <dbReference type="ARBA" id="ARBA00023136"/>
    </source>
</evidence>
<dbReference type="PRINTS" id="PR00344">
    <property type="entry name" value="BCTRLSENSOR"/>
</dbReference>
<dbReference type="InterPro" id="IPR001610">
    <property type="entry name" value="PAC"/>
</dbReference>
<evidence type="ECO:0000259" key="8">
    <source>
        <dbReference type="PROSITE" id="PS50112"/>
    </source>
</evidence>
<gene>
    <name evidence="11" type="ORF">C445_10797</name>
    <name evidence="10" type="ORF">CHINAEXTREME_13460</name>
</gene>
<dbReference type="SUPFAM" id="SSF55785">
    <property type="entry name" value="PYP-like sensor domain (PAS domain)"/>
    <property type="match status" value="1"/>
</dbReference>
<dbReference type="CDD" id="cd00075">
    <property type="entry name" value="HATPase"/>
    <property type="match status" value="1"/>
</dbReference>
<feature type="transmembrane region" description="Helical" evidence="6">
    <location>
        <begin position="55"/>
        <end position="77"/>
    </location>
</feature>
<accession>M0LJK9</accession>
<dbReference type="eggNOG" id="arCOG02364">
    <property type="taxonomic scope" value="Archaea"/>
</dbReference>
<evidence type="ECO:0000313" key="13">
    <source>
        <dbReference type="Proteomes" id="UP000186547"/>
    </source>
</evidence>
<dbReference type="Proteomes" id="UP000011555">
    <property type="component" value="Unassembled WGS sequence"/>
</dbReference>
<keyword evidence="6" id="KW-1133">Transmembrane helix</keyword>
<dbReference type="KEGG" id="hlc:CHINAEXTREME13460"/>
<dbReference type="PATRIC" id="fig|358396.7.peg.2191"/>
<feature type="transmembrane region" description="Helical" evidence="6">
    <location>
        <begin position="130"/>
        <end position="152"/>
    </location>
</feature>
<sequence>MTSALVLIGGVSALYVVQFRNYLLFHGLVEVFSILVAFSVFILSWHAIEDIESPFIAVMGVSYLFIGGVDLLHTLAYKGMGVFPEAGADLPTQLWIFGRYVEAWSLLGAALLGFVAARRTSVDVQWDERTLSFLAAAYALVVGIGLSTVFVFDVFPTTYVEGSGLTSFKISSEYGIVGLLAITLALLYGFRERFATRVYQLLAASIVLTMGAELAFTFYVDVYGISNAVGHFFKMGSFYLVYLAVVKTGIRDPQKTLYREIARREAETRKFKRAADYSGHAIMITDAEGTIQYVNQSWEEMTGYSAAEATGRNPHILSSGEHDDRFYEEFWGTIQNGEVWEGEIINERKNGERFVISQTAAPIVDDDEEIQHFVAVNDDITEQKAYEAELENDLQRSVTQLQVLGRVLRHNIRNEMSVIIGNAETIAEDASDDVAQRASVIVDEGNRVLEHAEKQREIVELLLEPSNRRPLSLAEVIESVSEELQRRHPEAAIAVEEFEDVQVRTLPEIEQALTEVVENAIVHSDREHPAVTIAVWSVDGRVEVRVEDDGPGIPAAEQRVISEDADISALLHSSGMGLWLVDQIVAKSGGVLHFDDADPRGSVVTLALPRASAEKKHVVSPPR</sequence>
<keyword evidence="12" id="KW-1185">Reference proteome</keyword>
<feature type="domain" description="PAS" evidence="8">
    <location>
        <begin position="267"/>
        <end position="313"/>
    </location>
</feature>
<evidence type="ECO:0000313" key="12">
    <source>
        <dbReference type="Proteomes" id="UP000011555"/>
    </source>
</evidence>
<dbReference type="PROSITE" id="PS50113">
    <property type="entry name" value="PAC"/>
    <property type="match status" value="1"/>
</dbReference>
<feature type="transmembrane region" description="Helical" evidence="6">
    <location>
        <begin position="97"/>
        <end position="118"/>
    </location>
</feature>
<evidence type="ECO:0000313" key="11">
    <source>
        <dbReference type="EMBL" id="EMA32599.1"/>
    </source>
</evidence>
<dbReference type="GO" id="GO:0007234">
    <property type="term" value="P:osmosensory signaling via phosphorelay pathway"/>
    <property type="evidence" value="ECO:0007669"/>
    <property type="project" value="TreeGrafter"/>
</dbReference>
<dbReference type="PROSITE" id="PS50109">
    <property type="entry name" value="HIS_KIN"/>
    <property type="match status" value="1"/>
</dbReference>
<dbReference type="InterPro" id="IPR005467">
    <property type="entry name" value="His_kinase_dom"/>
</dbReference>
<dbReference type="SUPFAM" id="SSF55874">
    <property type="entry name" value="ATPase domain of HSP90 chaperone/DNA topoisomerase II/histidine kinase"/>
    <property type="match status" value="1"/>
</dbReference>
<feature type="transmembrane region" description="Helical" evidence="6">
    <location>
        <begin position="232"/>
        <end position="250"/>
    </location>
</feature>
<dbReference type="EMBL" id="AOLZ01000039">
    <property type="protein sequence ID" value="EMA32599.1"/>
    <property type="molecule type" value="Genomic_DNA"/>
</dbReference>
<evidence type="ECO:0000256" key="1">
    <source>
        <dbReference type="ARBA" id="ARBA00000085"/>
    </source>
</evidence>
<dbReference type="GO" id="GO:0004673">
    <property type="term" value="F:protein histidine kinase activity"/>
    <property type="evidence" value="ECO:0007669"/>
    <property type="project" value="UniProtKB-EC"/>
</dbReference>
<dbReference type="InterPro" id="IPR004358">
    <property type="entry name" value="Sig_transdc_His_kin-like_C"/>
</dbReference>
<proteinExistence type="predicted"/>
<dbReference type="InterPro" id="IPR000700">
    <property type="entry name" value="PAS-assoc_C"/>
</dbReference>
<protein>
    <recommendedName>
        <fullName evidence="2">histidine kinase</fullName>
        <ecNumber evidence="2">2.7.13.3</ecNumber>
    </recommendedName>
</protein>
<dbReference type="InterPro" id="IPR036890">
    <property type="entry name" value="HATPase_C_sf"/>
</dbReference>
<dbReference type="PANTHER" id="PTHR42878:SF13">
    <property type="entry name" value="HISTIDINE KINASE"/>
    <property type="match status" value="1"/>
</dbReference>
<dbReference type="Gene3D" id="3.30.450.20">
    <property type="entry name" value="PAS domain"/>
    <property type="match status" value="1"/>
</dbReference>
<feature type="transmembrane region" description="Helical" evidence="6">
    <location>
        <begin position="172"/>
        <end position="189"/>
    </location>
</feature>
<dbReference type="SMART" id="SM00091">
    <property type="entry name" value="PAS"/>
    <property type="match status" value="1"/>
</dbReference>
<evidence type="ECO:0000259" key="9">
    <source>
        <dbReference type="PROSITE" id="PS50113"/>
    </source>
</evidence>
<dbReference type="RefSeq" id="WP_007141876.1">
    <property type="nucleotide sequence ID" value="NZ_AOLZ01000039.1"/>
</dbReference>
<dbReference type="SMART" id="SM00387">
    <property type="entry name" value="HATPase_c"/>
    <property type="match status" value="1"/>
</dbReference>
<keyword evidence="3" id="KW-0808">Transferase</keyword>
<dbReference type="SMART" id="SM00086">
    <property type="entry name" value="PAC"/>
    <property type="match status" value="1"/>
</dbReference>
<reference evidence="11 12" key="2">
    <citation type="journal article" date="2014" name="PLoS Genet.">
        <title>Phylogenetically driven sequencing of extremely halophilic archaea reveals strategies for static and dynamic osmo-response.</title>
        <authorList>
            <person name="Becker E.A."/>
            <person name="Seitzer P.M."/>
            <person name="Tritt A."/>
            <person name="Larsen D."/>
            <person name="Krusor M."/>
            <person name="Yao A.I."/>
            <person name="Wu D."/>
            <person name="Madern D."/>
            <person name="Eisen J.A."/>
            <person name="Darling A.E."/>
            <person name="Facciotti M.T."/>
        </authorList>
    </citation>
    <scope>NUCLEOTIDE SEQUENCE [LARGE SCALE GENOMIC DNA]</scope>
    <source>
        <strain evidence="11 12">AJ5</strain>
    </source>
</reference>
<dbReference type="PANTHER" id="PTHR42878">
    <property type="entry name" value="TWO-COMPONENT HISTIDINE KINASE"/>
    <property type="match status" value="1"/>
</dbReference>
<evidence type="ECO:0000259" key="7">
    <source>
        <dbReference type="PROSITE" id="PS50109"/>
    </source>
</evidence>
<dbReference type="CDD" id="cd00130">
    <property type="entry name" value="PAS"/>
    <property type="match status" value="1"/>
</dbReference>
<dbReference type="InterPro" id="IPR000014">
    <property type="entry name" value="PAS"/>
</dbReference>
<dbReference type="GO" id="GO:0016020">
    <property type="term" value="C:membrane"/>
    <property type="evidence" value="ECO:0007669"/>
    <property type="project" value="UniProtKB-SubCell"/>
</dbReference>
<feature type="domain" description="PAC" evidence="9">
    <location>
        <begin position="338"/>
        <end position="392"/>
    </location>
</feature>
<dbReference type="Pfam" id="PF13426">
    <property type="entry name" value="PAS_9"/>
    <property type="match status" value="1"/>
</dbReference>
<evidence type="ECO:0000256" key="2">
    <source>
        <dbReference type="ARBA" id="ARBA00012438"/>
    </source>
</evidence>
<dbReference type="NCBIfam" id="TIGR00229">
    <property type="entry name" value="sensory_box"/>
    <property type="match status" value="1"/>
</dbReference>
<dbReference type="GO" id="GO:0000156">
    <property type="term" value="F:phosphorelay response regulator activity"/>
    <property type="evidence" value="ECO:0007669"/>
    <property type="project" value="TreeGrafter"/>
</dbReference>
<dbReference type="EC" id="2.7.13.3" evidence="2"/>
<feature type="transmembrane region" description="Helical" evidence="6">
    <location>
        <begin position="23"/>
        <end position="43"/>
    </location>
</feature>
<dbReference type="InterPro" id="IPR050351">
    <property type="entry name" value="BphY/WalK/GraS-like"/>
</dbReference>
<feature type="transmembrane region" description="Helical" evidence="6">
    <location>
        <begin position="201"/>
        <end position="220"/>
    </location>
</feature>
<dbReference type="STRING" id="358396.CHINAEXTREME_13460"/>
<organism evidence="11 12">
    <name type="scientific">Natronobacterium lacisalsi AJ5</name>
    <dbReference type="NCBI Taxonomy" id="358396"/>
    <lineage>
        <taxon>Archaea</taxon>
        <taxon>Methanobacteriati</taxon>
        <taxon>Methanobacteriota</taxon>
        <taxon>Stenosarchaea group</taxon>
        <taxon>Halobacteria</taxon>
        <taxon>Halobacteriales</taxon>
        <taxon>Natrialbaceae</taxon>
        <taxon>Natronobacterium</taxon>
    </lineage>
</organism>
<dbReference type="GO" id="GO:0030295">
    <property type="term" value="F:protein kinase activator activity"/>
    <property type="evidence" value="ECO:0007669"/>
    <property type="project" value="TreeGrafter"/>
</dbReference>
<dbReference type="PROSITE" id="PS50112">
    <property type="entry name" value="PAS"/>
    <property type="match status" value="1"/>
</dbReference>
<evidence type="ECO:0000256" key="3">
    <source>
        <dbReference type="ARBA" id="ARBA00022679"/>
    </source>
</evidence>
<dbReference type="eggNOG" id="arCOG02348">
    <property type="taxonomic scope" value="Archaea"/>
</dbReference>
<dbReference type="EMBL" id="CP019285">
    <property type="protein sequence ID" value="APW98728.1"/>
    <property type="molecule type" value="Genomic_DNA"/>
</dbReference>
<dbReference type="InterPro" id="IPR033425">
    <property type="entry name" value="MASE3"/>
</dbReference>
<keyword evidence="4 11" id="KW-0418">Kinase</keyword>
<dbReference type="InterPro" id="IPR003594">
    <property type="entry name" value="HATPase_dom"/>
</dbReference>
<dbReference type="Gene3D" id="3.30.565.10">
    <property type="entry name" value="Histidine kinase-like ATPase, C-terminal domain"/>
    <property type="match status" value="1"/>
</dbReference>
<dbReference type="Pfam" id="PF17159">
    <property type="entry name" value="MASE3"/>
    <property type="match status" value="1"/>
</dbReference>
<reference evidence="10 13" key="1">
    <citation type="journal article" date="2011" name="J. Bacteriol.">
        <title>Genome sequence of Halobiforma lacisalsi AJ5, an extremely halophilic archaeon which harbors a bop gene.</title>
        <authorList>
            <person name="Jiang X."/>
            <person name="Wang S."/>
            <person name="Cheng H."/>
            <person name="Huo Y."/>
            <person name="Zhang X."/>
            <person name="Zhu X."/>
            <person name="Han X."/>
            <person name="Ni P."/>
            <person name="Wu M."/>
        </authorList>
    </citation>
    <scope>NUCLEOTIDE SEQUENCE [LARGE SCALE GENOMIC DNA]</scope>
    <source>
        <strain evidence="10 13">AJ5</strain>
    </source>
</reference>
<keyword evidence="5 6" id="KW-0472">Membrane</keyword>
<dbReference type="AlphaFoldDB" id="M0LJK9"/>
<keyword evidence="6" id="KW-0812">Transmembrane</keyword>
<feature type="domain" description="Histidine kinase" evidence="7">
    <location>
        <begin position="407"/>
        <end position="612"/>
    </location>
</feature>
<evidence type="ECO:0000256" key="6">
    <source>
        <dbReference type="SAM" id="Phobius"/>
    </source>
</evidence>
<reference evidence="10" key="3">
    <citation type="submission" date="2017-01" db="EMBL/GenBank/DDBJ databases">
        <authorList>
            <person name="Mah S.A."/>
            <person name="Swanson W.J."/>
            <person name="Moy G.W."/>
            <person name="Vacquier V.D."/>
        </authorList>
    </citation>
    <scope>NUCLEOTIDE SEQUENCE</scope>
    <source>
        <strain evidence="10">AJ5</strain>
    </source>
</reference>
<name>M0LJK9_NATLA</name>
<evidence type="ECO:0000313" key="10">
    <source>
        <dbReference type="EMBL" id="APW98728.1"/>
    </source>
</evidence>
<dbReference type="Proteomes" id="UP000186547">
    <property type="component" value="Chromosome"/>
</dbReference>
<dbReference type="Pfam" id="PF02518">
    <property type="entry name" value="HATPase_c"/>
    <property type="match status" value="1"/>
</dbReference>
<dbReference type="InterPro" id="IPR035965">
    <property type="entry name" value="PAS-like_dom_sf"/>
</dbReference>
<comment type="catalytic activity">
    <reaction evidence="1">
        <text>ATP + protein L-histidine = ADP + protein N-phospho-L-histidine.</text>
        <dbReference type="EC" id="2.7.13.3"/>
    </reaction>
</comment>
<evidence type="ECO:0000256" key="4">
    <source>
        <dbReference type="ARBA" id="ARBA00022777"/>
    </source>
</evidence>